<protein>
    <recommendedName>
        <fullName evidence="13">Cytochrome P450</fullName>
    </recommendedName>
</protein>
<feature type="transmembrane region" description="Helical" evidence="10">
    <location>
        <begin position="12"/>
        <end position="31"/>
    </location>
</feature>
<evidence type="ECO:0000256" key="5">
    <source>
        <dbReference type="ARBA" id="ARBA00023002"/>
    </source>
</evidence>
<evidence type="ECO:0000313" key="12">
    <source>
        <dbReference type="Proteomes" id="UP001633002"/>
    </source>
</evidence>
<keyword evidence="10" id="KW-0472">Membrane</keyword>
<dbReference type="Pfam" id="PF00067">
    <property type="entry name" value="p450"/>
    <property type="match status" value="1"/>
</dbReference>
<evidence type="ECO:0000256" key="1">
    <source>
        <dbReference type="ARBA" id="ARBA00001971"/>
    </source>
</evidence>
<organism evidence="11 12">
    <name type="scientific">Riccia sorocarpa</name>
    <dbReference type="NCBI Taxonomy" id="122646"/>
    <lineage>
        <taxon>Eukaryota</taxon>
        <taxon>Viridiplantae</taxon>
        <taxon>Streptophyta</taxon>
        <taxon>Embryophyta</taxon>
        <taxon>Marchantiophyta</taxon>
        <taxon>Marchantiopsida</taxon>
        <taxon>Marchantiidae</taxon>
        <taxon>Marchantiales</taxon>
        <taxon>Ricciaceae</taxon>
        <taxon>Riccia</taxon>
    </lineage>
</organism>
<dbReference type="CDD" id="cd20618">
    <property type="entry name" value="CYP71_clan"/>
    <property type="match status" value="1"/>
</dbReference>
<keyword evidence="6 8" id="KW-0408">Iron</keyword>
<dbReference type="PROSITE" id="PS00086">
    <property type="entry name" value="CYTOCHROME_P450"/>
    <property type="match status" value="1"/>
</dbReference>
<evidence type="ECO:0000256" key="9">
    <source>
        <dbReference type="RuleBase" id="RU000461"/>
    </source>
</evidence>
<comment type="similarity">
    <text evidence="2 9">Belongs to the cytochrome P450 family.</text>
</comment>
<evidence type="ECO:0000256" key="8">
    <source>
        <dbReference type="PIRSR" id="PIRSR602401-1"/>
    </source>
</evidence>
<dbReference type="InterPro" id="IPR036396">
    <property type="entry name" value="Cyt_P450_sf"/>
</dbReference>
<name>A0ABD3H687_9MARC</name>
<dbReference type="GO" id="GO:0044550">
    <property type="term" value="P:secondary metabolite biosynthetic process"/>
    <property type="evidence" value="ECO:0007669"/>
    <property type="project" value="UniProtKB-ARBA"/>
</dbReference>
<dbReference type="Proteomes" id="UP001633002">
    <property type="component" value="Unassembled WGS sequence"/>
</dbReference>
<dbReference type="InterPro" id="IPR001128">
    <property type="entry name" value="Cyt_P450"/>
</dbReference>
<keyword evidence="10" id="KW-0812">Transmembrane</keyword>
<dbReference type="InterPro" id="IPR017972">
    <property type="entry name" value="Cyt_P450_CS"/>
</dbReference>
<feature type="binding site" description="axial binding residue" evidence="8">
    <location>
        <position position="454"/>
    </location>
    <ligand>
        <name>heme</name>
        <dbReference type="ChEBI" id="CHEBI:30413"/>
    </ligand>
    <ligandPart>
        <name>Fe</name>
        <dbReference type="ChEBI" id="CHEBI:18248"/>
    </ligandPart>
</feature>
<evidence type="ECO:0000256" key="2">
    <source>
        <dbReference type="ARBA" id="ARBA00010617"/>
    </source>
</evidence>
<evidence type="ECO:0000256" key="3">
    <source>
        <dbReference type="ARBA" id="ARBA00022617"/>
    </source>
</evidence>
<keyword evidence="12" id="KW-1185">Reference proteome</keyword>
<keyword evidence="3 8" id="KW-0349">Heme</keyword>
<evidence type="ECO:0000313" key="11">
    <source>
        <dbReference type="EMBL" id="KAL3687032.1"/>
    </source>
</evidence>
<dbReference type="AlphaFoldDB" id="A0ABD3H687"/>
<comment type="caution">
    <text evidence="11">The sequence shown here is derived from an EMBL/GenBank/DDBJ whole genome shotgun (WGS) entry which is preliminary data.</text>
</comment>
<keyword evidence="5 9" id="KW-0560">Oxidoreductase</keyword>
<keyword evidence="7 9" id="KW-0503">Monooxygenase</keyword>
<dbReference type="PRINTS" id="PR00385">
    <property type="entry name" value="P450"/>
</dbReference>
<dbReference type="PRINTS" id="PR00463">
    <property type="entry name" value="EP450I"/>
</dbReference>
<dbReference type="GO" id="GO:0016705">
    <property type="term" value="F:oxidoreductase activity, acting on paired donors, with incorporation or reduction of molecular oxygen"/>
    <property type="evidence" value="ECO:0007669"/>
    <property type="project" value="UniProtKB-ARBA"/>
</dbReference>
<sequence>MEVVGMKWSENISIGSLALYVGGFLMLLLFWRKFRGGKKLRLPPGPSGWPLLGHLPLLGTMPHVALMNLSRTYGPLMSIRLGTAPAVVVSSPEMARMVLKTQDHLFATRPRTITGEVFFYNFKDMVFSSSTDHWRFVRRIFDTEILSLRRLGNLKSFTEEEMKTTVERMLREGRDGRLVEIDRNMAQSSFDIMCRISFNKTGYFEQKIPSSTSQEEPVHLPSVMADFCSITGGFFVGEYIPFLRKLDLGGFEARLLELRKRFSKFLSPIIEEHRQRGDGEAQDFLDVLLSLQRDGAGNGFPNDEIKALLQNMLLAGTETDANTSIWLLAELMRHSEVRQKLVDELDSVVGQDRLVEDSDLHHLKYLKATVKEAFRMYPVVPLLVPHAASEDTTVAGYDIPKGTRLLVNAYALGRDSTVWTNPNTFDPERFVGKSTDVRGQHFELLPFSSGRRACPGMEMGIHRVELRLAQILQTCVLSLPSGVKIDVEEAPGITLPRAHPLQVLVTPRLQPEIYYRNGIRF</sequence>
<dbReference type="SUPFAM" id="SSF48264">
    <property type="entry name" value="Cytochrome P450"/>
    <property type="match status" value="1"/>
</dbReference>
<keyword evidence="4 8" id="KW-0479">Metal-binding</keyword>
<dbReference type="PANTHER" id="PTHR47944:SF4">
    <property type="entry name" value="OS09G0441700 PROTEIN"/>
    <property type="match status" value="1"/>
</dbReference>
<evidence type="ECO:0008006" key="13">
    <source>
        <dbReference type="Google" id="ProtNLM"/>
    </source>
</evidence>
<dbReference type="InterPro" id="IPR002401">
    <property type="entry name" value="Cyt_P450_E_grp-I"/>
</dbReference>
<dbReference type="Gene3D" id="1.10.630.10">
    <property type="entry name" value="Cytochrome P450"/>
    <property type="match status" value="1"/>
</dbReference>
<evidence type="ECO:0000256" key="10">
    <source>
        <dbReference type="SAM" id="Phobius"/>
    </source>
</evidence>
<gene>
    <name evidence="11" type="ORF">R1sor_013341</name>
</gene>
<evidence type="ECO:0000256" key="4">
    <source>
        <dbReference type="ARBA" id="ARBA00022723"/>
    </source>
</evidence>
<keyword evidence="10" id="KW-1133">Transmembrane helix</keyword>
<accession>A0ABD3H687</accession>
<evidence type="ECO:0000256" key="7">
    <source>
        <dbReference type="ARBA" id="ARBA00023033"/>
    </source>
</evidence>
<dbReference type="FunFam" id="1.10.630.10:FF:000126">
    <property type="entry name" value="Predicted protein"/>
    <property type="match status" value="1"/>
</dbReference>
<dbReference type="GO" id="GO:0004497">
    <property type="term" value="F:monooxygenase activity"/>
    <property type="evidence" value="ECO:0007669"/>
    <property type="project" value="UniProtKB-KW"/>
</dbReference>
<dbReference type="PANTHER" id="PTHR47944">
    <property type="entry name" value="CYTOCHROME P450 98A9"/>
    <property type="match status" value="1"/>
</dbReference>
<dbReference type="GO" id="GO:0046872">
    <property type="term" value="F:metal ion binding"/>
    <property type="evidence" value="ECO:0007669"/>
    <property type="project" value="UniProtKB-KW"/>
</dbReference>
<reference evidence="11 12" key="1">
    <citation type="submission" date="2024-09" db="EMBL/GenBank/DDBJ databases">
        <title>Chromosome-scale assembly of Riccia sorocarpa.</title>
        <authorList>
            <person name="Paukszto L."/>
        </authorList>
    </citation>
    <scope>NUCLEOTIDE SEQUENCE [LARGE SCALE GENOMIC DNA]</scope>
    <source>
        <strain evidence="11">LP-2024</strain>
        <tissue evidence="11">Aerial parts of the thallus</tissue>
    </source>
</reference>
<dbReference type="EMBL" id="JBJQOH010000004">
    <property type="protein sequence ID" value="KAL3687032.1"/>
    <property type="molecule type" value="Genomic_DNA"/>
</dbReference>
<proteinExistence type="inferred from homology"/>
<comment type="cofactor">
    <cofactor evidence="1 8">
        <name>heme</name>
        <dbReference type="ChEBI" id="CHEBI:30413"/>
    </cofactor>
</comment>
<evidence type="ECO:0000256" key="6">
    <source>
        <dbReference type="ARBA" id="ARBA00023004"/>
    </source>
</evidence>